<protein>
    <submittedName>
        <fullName evidence="8">Uncharacterized protein</fullName>
    </submittedName>
</protein>
<dbReference type="GO" id="GO:0005506">
    <property type="term" value="F:iron ion binding"/>
    <property type="evidence" value="ECO:0007669"/>
    <property type="project" value="InterPro"/>
</dbReference>
<name>A0A084B7Q8_STACB</name>
<dbReference type="InterPro" id="IPR001128">
    <property type="entry name" value="Cyt_P450"/>
</dbReference>
<evidence type="ECO:0000256" key="7">
    <source>
        <dbReference type="PIRSR" id="PIRSR602401-1"/>
    </source>
</evidence>
<dbReference type="InterPro" id="IPR036396">
    <property type="entry name" value="Cyt_P450_sf"/>
</dbReference>
<comment type="pathway">
    <text evidence="1">Mycotoxin biosynthesis.</text>
</comment>
<dbReference type="OrthoDB" id="1103324at2759"/>
<dbReference type="Proteomes" id="UP000028045">
    <property type="component" value="Unassembled WGS sequence"/>
</dbReference>
<evidence type="ECO:0000256" key="6">
    <source>
        <dbReference type="ARBA" id="ARBA00023033"/>
    </source>
</evidence>
<reference evidence="8 9" key="1">
    <citation type="journal article" date="2014" name="BMC Genomics">
        <title>Comparative genome sequencing reveals chemotype-specific gene clusters in the toxigenic black mold Stachybotrys.</title>
        <authorList>
            <person name="Semeiks J."/>
            <person name="Borek D."/>
            <person name="Otwinowski Z."/>
            <person name="Grishin N.V."/>
        </authorList>
    </citation>
    <scope>NUCLEOTIDE SEQUENCE [LARGE SCALE GENOMIC DNA]</scope>
    <source>
        <strain evidence="9">CBS 109288 / IBT 7711</strain>
    </source>
</reference>
<gene>
    <name evidence="8" type="ORF">S7711_09202</name>
</gene>
<sequence length="306" mass="35338">MYKIITSTDLKKSTKHLQDLQRVTSTLLTSINTSIVDFFPWLAKLPVFLQFWRPHWESIGQSHYETFKNWWSEIKRDTSGDPSCFVQNTMLEGYTGSEDQAMYITLLAMAAGSDNPRMALNTLLMASLAYPACIQRARDEIDAIFSTERLPMLGDMPNLPYTCAVVKEVLRWRPVVPLVPQRVLTTDLDFEGYMFPTGTEFLVNSISVCSWVYEEPDKFVPERWLTRKNGIKQDLWQYAFIGRKRSCVGYKLAQQELFLVISRLLFRFDFAPTDGFDDTKLNAFVIVKFIAEKLDFKNEKQANAVV</sequence>
<feature type="binding site" description="axial binding residue" evidence="7">
    <location>
        <position position="247"/>
    </location>
    <ligand>
        <name>heme</name>
        <dbReference type="ChEBI" id="CHEBI:30413"/>
    </ligand>
    <ligandPart>
        <name>Fe</name>
        <dbReference type="ChEBI" id="CHEBI:18248"/>
    </ligandPart>
</feature>
<keyword evidence="3 7" id="KW-0479">Metal-binding</keyword>
<evidence type="ECO:0000256" key="4">
    <source>
        <dbReference type="ARBA" id="ARBA00023002"/>
    </source>
</evidence>
<dbReference type="SUPFAM" id="SSF48264">
    <property type="entry name" value="Cytochrome P450"/>
    <property type="match status" value="1"/>
</dbReference>
<dbReference type="GO" id="GO:0020037">
    <property type="term" value="F:heme binding"/>
    <property type="evidence" value="ECO:0007669"/>
    <property type="project" value="InterPro"/>
</dbReference>
<evidence type="ECO:0000256" key="3">
    <source>
        <dbReference type="ARBA" id="ARBA00022723"/>
    </source>
</evidence>
<keyword evidence="7" id="KW-0349">Heme</keyword>
<keyword evidence="6" id="KW-0503">Monooxygenase</keyword>
<evidence type="ECO:0000256" key="1">
    <source>
        <dbReference type="ARBA" id="ARBA00004685"/>
    </source>
</evidence>
<organism evidence="8 9">
    <name type="scientific">Stachybotrys chartarum (strain CBS 109288 / IBT 7711)</name>
    <name type="common">Toxic black mold</name>
    <name type="synonym">Stilbospora chartarum</name>
    <dbReference type="NCBI Taxonomy" id="1280523"/>
    <lineage>
        <taxon>Eukaryota</taxon>
        <taxon>Fungi</taxon>
        <taxon>Dikarya</taxon>
        <taxon>Ascomycota</taxon>
        <taxon>Pezizomycotina</taxon>
        <taxon>Sordariomycetes</taxon>
        <taxon>Hypocreomycetidae</taxon>
        <taxon>Hypocreales</taxon>
        <taxon>Stachybotryaceae</taxon>
        <taxon>Stachybotrys</taxon>
    </lineage>
</organism>
<evidence type="ECO:0000313" key="9">
    <source>
        <dbReference type="Proteomes" id="UP000028045"/>
    </source>
</evidence>
<keyword evidence="4" id="KW-0560">Oxidoreductase</keyword>
<dbReference type="HOGENOM" id="CLU_994584_0_0_1"/>
<dbReference type="GO" id="GO:0004497">
    <property type="term" value="F:monooxygenase activity"/>
    <property type="evidence" value="ECO:0007669"/>
    <property type="project" value="UniProtKB-KW"/>
</dbReference>
<dbReference type="PANTHER" id="PTHR46300:SF2">
    <property type="entry name" value="CYTOCHROME P450 MONOOXYGENASE ALNH-RELATED"/>
    <property type="match status" value="1"/>
</dbReference>
<dbReference type="Gene3D" id="1.10.630.10">
    <property type="entry name" value="Cytochrome P450"/>
    <property type="match status" value="1"/>
</dbReference>
<dbReference type="AlphaFoldDB" id="A0A084B7Q8"/>
<keyword evidence="9" id="KW-1185">Reference proteome</keyword>
<evidence type="ECO:0000313" key="8">
    <source>
        <dbReference type="EMBL" id="KEY73587.1"/>
    </source>
</evidence>
<dbReference type="PRINTS" id="PR00463">
    <property type="entry name" value="EP450I"/>
</dbReference>
<keyword evidence="5 7" id="KW-0408">Iron</keyword>
<evidence type="ECO:0000256" key="5">
    <source>
        <dbReference type="ARBA" id="ARBA00023004"/>
    </source>
</evidence>
<accession>A0A084B7Q8</accession>
<dbReference type="GO" id="GO:0016705">
    <property type="term" value="F:oxidoreductase activity, acting on paired donors, with incorporation or reduction of molecular oxygen"/>
    <property type="evidence" value="ECO:0007669"/>
    <property type="project" value="InterPro"/>
</dbReference>
<dbReference type="InterPro" id="IPR002401">
    <property type="entry name" value="Cyt_P450_E_grp-I"/>
</dbReference>
<evidence type="ECO:0000256" key="2">
    <source>
        <dbReference type="ARBA" id="ARBA00010617"/>
    </source>
</evidence>
<comment type="cofactor">
    <cofactor evidence="7">
        <name>heme</name>
        <dbReference type="ChEBI" id="CHEBI:30413"/>
    </cofactor>
</comment>
<proteinExistence type="inferred from homology"/>
<dbReference type="PANTHER" id="PTHR46300">
    <property type="entry name" value="P450, PUTATIVE (EUROFUNG)-RELATED-RELATED"/>
    <property type="match status" value="1"/>
</dbReference>
<dbReference type="EMBL" id="KL647818">
    <property type="protein sequence ID" value="KEY73587.1"/>
    <property type="molecule type" value="Genomic_DNA"/>
</dbReference>
<dbReference type="InterPro" id="IPR050364">
    <property type="entry name" value="Cytochrome_P450_fung"/>
</dbReference>
<dbReference type="PRINTS" id="PR00385">
    <property type="entry name" value="P450"/>
</dbReference>
<comment type="similarity">
    <text evidence="2">Belongs to the cytochrome P450 family.</text>
</comment>
<dbReference type="Pfam" id="PF00067">
    <property type="entry name" value="p450"/>
    <property type="match status" value="1"/>
</dbReference>